<proteinExistence type="predicted"/>
<evidence type="ECO:0000313" key="3">
    <source>
        <dbReference type="Proteomes" id="UP000074561"/>
    </source>
</evidence>
<evidence type="ECO:0000313" key="1">
    <source>
        <dbReference type="EMBL" id="AMP07396.1"/>
    </source>
</evidence>
<protein>
    <submittedName>
        <fullName evidence="1">Uncharacterized protein</fullName>
    </submittedName>
</protein>
<dbReference type="KEGG" id="cpra:CPter91_5108"/>
<evidence type="ECO:0000313" key="4">
    <source>
        <dbReference type="Proteomes" id="UP000074914"/>
    </source>
</evidence>
<sequence>MASFLLYFALPKSNAVATNRPGAEKLQGTGANLTQYSPETI</sequence>
<organism evidence="1 3">
    <name type="scientific">Collimonas pratensis</name>
    <dbReference type="NCBI Taxonomy" id="279113"/>
    <lineage>
        <taxon>Bacteria</taxon>
        <taxon>Pseudomonadati</taxon>
        <taxon>Pseudomonadota</taxon>
        <taxon>Betaproteobacteria</taxon>
        <taxon>Burkholderiales</taxon>
        <taxon>Oxalobacteraceae</taxon>
        <taxon>Collimonas</taxon>
    </lineage>
</organism>
<evidence type="ECO:0000313" key="2">
    <source>
        <dbReference type="EMBL" id="AMP17133.1"/>
    </source>
</evidence>
<dbReference type="EMBL" id="CP013236">
    <property type="protein sequence ID" value="AMP17133.1"/>
    <property type="molecule type" value="Genomic_DNA"/>
</dbReference>
<dbReference type="Proteomes" id="UP000074914">
    <property type="component" value="Chromosome"/>
</dbReference>
<dbReference type="EMBL" id="CP013234">
    <property type="protein sequence ID" value="AMP07396.1"/>
    <property type="molecule type" value="Genomic_DNA"/>
</dbReference>
<gene>
    <name evidence="2" type="ORF">CPter291_4920</name>
    <name evidence="1" type="ORF">CPter91_5108</name>
</gene>
<dbReference type="PATRIC" id="fig|279113.10.peg.4887"/>
<name>A0A127R490_9BURK</name>
<keyword evidence="4" id="KW-1185">Reference proteome</keyword>
<dbReference type="Proteomes" id="UP000074561">
    <property type="component" value="Chromosome"/>
</dbReference>
<dbReference type="STRING" id="279113.CPter91_5108"/>
<accession>A0A127R490</accession>
<reference evidence="3 4" key="1">
    <citation type="submission" date="2015-11" db="EMBL/GenBank/DDBJ databases">
        <title>Exploring the genomic traits of fungus-feeding bacterial genus Collimonas.</title>
        <authorList>
            <person name="Song C."/>
            <person name="Schmidt R."/>
            <person name="de Jager V."/>
            <person name="Krzyzanowska D."/>
            <person name="Jongedijk E."/>
            <person name="Cankar K."/>
            <person name="Beekwilder J."/>
            <person name="van Veen A."/>
            <person name="de Boer W."/>
            <person name="van Veen J.A."/>
            <person name="Garbeva P."/>
        </authorList>
    </citation>
    <scope>NUCLEOTIDE SEQUENCE [LARGE SCALE GENOMIC DNA]</scope>
    <source>
        <strain evidence="2 4">Ter291</strain>
        <strain evidence="1 3">Ter91</strain>
    </source>
</reference>
<dbReference type="AlphaFoldDB" id="A0A127R490"/>